<comment type="cofactor">
    <cofactor evidence="1 7">
        <name>Ca(2+)</name>
        <dbReference type="ChEBI" id="CHEBI:29108"/>
    </cofactor>
</comment>
<name>A0A7E4ZXP7_PANRE</name>
<proteinExistence type="inferred from homology"/>
<accession>A0A7E4ZXP7</accession>
<dbReference type="Proteomes" id="UP000492821">
    <property type="component" value="Unassembled WGS sequence"/>
</dbReference>
<evidence type="ECO:0000313" key="11">
    <source>
        <dbReference type="Proteomes" id="UP000492821"/>
    </source>
</evidence>
<feature type="active site" evidence="6">
    <location>
        <position position="577"/>
    </location>
</feature>
<dbReference type="AlphaFoldDB" id="A0A7E4ZXP7"/>
<dbReference type="GO" id="GO:0000139">
    <property type="term" value="C:Golgi membrane"/>
    <property type="evidence" value="ECO:0007669"/>
    <property type="project" value="TreeGrafter"/>
</dbReference>
<evidence type="ECO:0000256" key="3">
    <source>
        <dbReference type="ARBA" id="ARBA00007658"/>
    </source>
</evidence>
<keyword evidence="7" id="KW-0479">Metal-binding</keyword>
<keyword evidence="11" id="KW-1185">Reference proteome</keyword>
<keyword evidence="10" id="KW-1133">Transmembrane helix</keyword>
<feature type="active site" description="Proton donor" evidence="6">
    <location>
        <position position="553"/>
    </location>
</feature>
<keyword evidence="9" id="KW-0326">Glycosidase</keyword>
<dbReference type="SUPFAM" id="SSF48225">
    <property type="entry name" value="Seven-hairpin glycosidases"/>
    <property type="match status" value="1"/>
</dbReference>
<evidence type="ECO:0000256" key="9">
    <source>
        <dbReference type="RuleBase" id="RU361193"/>
    </source>
</evidence>
<protein>
    <recommendedName>
        <fullName evidence="9">alpha-1,2-Mannosidase</fullName>
        <ecNumber evidence="9">3.2.1.-</ecNumber>
    </recommendedName>
</protein>
<evidence type="ECO:0000256" key="7">
    <source>
        <dbReference type="PIRSR" id="PIRSR601382-2"/>
    </source>
</evidence>
<dbReference type="InterPro" id="IPR012341">
    <property type="entry name" value="6hp_glycosidase-like_sf"/>
</dbReference>
<feature type="disulfide bond" evidence="8">
    <location>
        <begin position="506"/>
        <end position="539"/>
    </location>
</feature>
<evidence type="ECO:0000256" key="8">
    <source>
        <dbReference type="PIRSR" id="PIRSR601382-3"/>
    </source>
</evidence>
<dbReference type="GO" id="GO:0005509">
    <property type="term" value="F:calcium ion binding"/>
    <property type="evidence" value="ECO:0007669"/>
    <property type="project" value="InterPro"/>
</dbReference>
<dbReference type="InterPro" id="IPR036026">
    <property type="entry name" value="Seven-hairpin_glycosidases"/>
</dbReference>
<dbReference type="GO" id="GO:0004571">
    <property type="term" value="F:mannosyl-oligosaccharide 1,2-alpha-mannosidase activity"/>
    <property type="evidence" value="ECO:0007669"/>
    <property type="project" value="InterPro"/>
</dbReference>
<feature type="active site" evidence="6">
    <location>
        <position position="442"/>
    </location>
</feature>
<dbReference type="InterPro" id="IPR001382">
    <property type="entry name" value="Glyco_hydro_47"/>
</dbReference>
<feature type="transmembrane region" description="Helical" evidence="10">
    <location>
        <begin position="54"/>
        <end position="84"/>
    </location>
</feature>
<dbReference type="EC" id="3.2.1.-" evidence="9"/>
<reference evidence="12" key="2">
    <citation type="submission" date="2020-10" db="UniProtKB">
        <authorList>
            <consortium name="WormBaseParasite"/>
        </authorList>
    </citation>
    <scope>IDENTIFICATION</scope>
</reference>
<dbReference type="PRINTS" id="PR00747">
    <property type="entry name" value="GLYHDRLASE47"/>
</dbReference>
<reference evidence="11" key="1">
    <citation type="journal article" date="2013" name="Genetics">
        <title>The draft genome and transcriptome of Panagrellus redivivus are shaped by the harsh demands of a free-living lifestyle.</title>
        <authorList>
            <person name="Srinivasan J."/>
            <person name="Dillman A.R."/>
            <person name="Macchietto M.G."/>
            <person name="Heikkinen L."/>
            <person name="Lakso M."/>
            <person name="Fracchia K.M."/>
            <person name="Antoshechkin I."/>
            <person name="Mortazavi A."/>
            <person name="Wong G."/>
            <person name="Sternberg P.W."/>
        </authorList>
    </citation>
    <scope>NUCLEOTIDE SEQUENCE [LARGE SCALE GENOMIC DNA]</scope>
    <source>
        <strain evidence="11">MT8872</strain>
    </source>
</reference>
<dbReference type="Gene3D" id="1.50.10.10">
    <property type="match status" value="1"/>
</dbReference>
<dbReference type="InterPro" id="IPR050749">
    <property type="entry name" value="Glycosyl_Hydrolase_47"/>
</dbReference>
<keyword evidence="10" id="KW-0812">Transmembrane</keyword>
<comment type="pathway">
    <text evidence="2">Protein modification; protein glycosylation.</text>
</comment>
<dbReference type="PANTHER" id="PTHR11742">
    <property type="entry name" value="MANNOSYL-OLIGOSACCHARIDE ALPHA-1,2-MANNOSIDASE-RELATED"/>
    <property type="match status" value="1"/>
</dbReference>
<evidence type="ECO:0000313" key="12">
    <source>
        <dbReference type="WBParaSite" id="Pan_g23581.t2"/>
    </source>
</evidence>
<organism evidence="11 12">
    <name type="scientific">Panagrellus redivivus</name>
    <name type="common">Microworm</name>
    <dbReference type="NCBI Taxonomy" id="6233"/>
    <lineage>
        <taxon>Eukaryota</taxon>
        <taxon>Metazoa</taxon>
        <taxon>Ecdysozoa</taxon>
        <taxon>Nematoda</taxon>
        <taxon>Chromadorea</taxon>
        <taxon>Rhabditida</taxon>
        <taxon>Tylenchina</taxon>
        <taxon>Panagrolaimomorpha</taxon>
        <taxon>Panagrolaimoidea</taxon>
        <taxon>Panagrolaimidae</taxon>
        <taxon>Panagrellus</taxon>
    </lineage>
</organism>
<evidence type="ECO:0000256" key="6">
    <source>
        <dbReference type="PIRSR" id="PIRSR601382-1"/>
    </source>
</evidence>
<evidence type="ECO:0000256" key="2">
    <source>
        <dbReference type="ARBA" id="ARBA00004922"/>
    </source>
</evidence>
<dbReference type="GO" id="GO:0005975">
    <property type="term" value="P:carbohydrate metabolic process"/>
    <property type="evidence" value="ECO:0007669"/>
    <property type="project" value="InterPro"/>
</dbReference>
<dbReference type="WBParaSite" id="Pan_g23581.t2">
    <property type="protein sequence ID" value="Pan_g23581.t2"/>
    <property type="gene ID" value="Pan_g23581"/>
</dbReference>
<evidence type="ECO:0000256" key="10">
    <source>
        <dbReference type="SAM" id="Phobius"/>
    </source>
</evidence>
<keyword evidence="10" id="KW-0472">Membrane</keyword>
<dbReference type="Pfam" id="PF01532">
    <property type="entry name" value="Glyco_hydro_47"/>
    <property type="match status" value="1"/>
</dbReference>
<sequence length="678" mass="75577">MFYDANCRNRLTMKTVFPNLRILLYLCLHTKKSSLRSRNKKTTLCVFFTLRSSVVFLCTTLCVVFLIRIFLCVAAVSVLFLVVVHTNSLNNDAKVNRADSIVLGRDVLARNRILNPIVVPEEVKPVRVEIAPKPNDAIVLPPPERPAAPVAGNPNNNLDFEDDNTNAKKANGAEADADTIGGGNGAKDVDIYAKSVETVTSKDPEESNKGVVAGPDDTDAVKRDQIREMLRFSWQGYKNYSWGANELRPVSKGIHSQNIFGGSKMAATIVDGADSLYIMGLTKEYEEARDFIRDKFDIKLADGSLSVFETTIRFIGGLLTLYAMTGDEFYKTKAVGIADVLMPAFNTTTGIAKSLVDPVRGTASNYPWAQGGSSVLAEFGSLHLEFAYLSHITGDRKYLDKVKTIRDVLDKAEKPRGLYPNYINPSTGKFTAEHVSLGAMGDSFYEYLIKSYILTNKTDSQALKMHVGASEAIQANMLFTSKSGLKYLAELRNLNTPEHKMGHLACFVPGMFALESVNEANSTRKATLLQLAEDLANTCHESYIRTKTHIGPEMFYFNDYDDATSKRGENGYVLRPEVLEGFFYLWRLTGNQKYKDWIWDAVLAIEKYCKAPAGYSGIRDVNSDKPNQDDVQQSFFLAETLKYAYLAFDDEAWPLDKYVFNTEAHPFPIWQPDPVTGL</sequence>
<evidence type="ECO:0000256" key="1">
    <source>
        <dbReference type="ARBA" id="ARBA00001913"/>
    </source>
</evidence>
<feature type="binding site" evidence="7">
    <location>
        <position position="662"/>
    </location>
    <ligand>
        <name>Ca(2+)</name>
        <dbReference type="ChEBI" id="CHEBI:29108"/>
    </ligand>
</feature>
<evidence type="ECO:0000256" key="5">
    <source>
        <dbReference type="ARBA" id="ARBA00023157"/>
    </source>
</evidence>
<feature type="active site" description="Proton donor" evidence="6">
    <location>
        <position position="309"/>
    </location>
</feature>
<dbReference type="GO" id="GO:0005783">
    <property type="term" value="C:endoplasmic reticulum"/>
    <property type="evidence" value="ECO:0007669"/>
    <property type="project" value="TreeGrafter"/>
</dbReference>
<dbReference type="FunFam" id="1.50.10.10:FF:000055">
    <property type="entry name" value="alpha-1,2-Mannosidase"/>
    <property type="match status" value="1"/>
</dbReference>
<dbReference type="PANTHER" id="PTHR11742:SF96">
    <property type="entry name" value="MANNOSYL-OLIGOSACCHARIDE 1,2-ALPHA-MANNOSIDASE C52E4.5"/>
    <property type="match status" value="1"/>
</dbReference>
<comment type="similarity">
    <text evidence="3 9">Belongs to the glycosyl hydrolase 47 family.</text>
</comment>
<keyword evidence="4 9" id="KW-0378">Hydrolase</keyword>
<evidence type="ECO:0000256" key="4">
    <source>
        <dbReference type="ARBA" id="ARBA00022801"/>
    </source>
</evidence>
<keyword evidence="7" id="KW-0106">Calcium</keyword>
<keyword evidence="5 8" id="KW-1015">Disulfide bond</keyword>